<comment type="similarity">
    <text evidence="2">Belongs to the PI3/PI4-kinase family. ATM subfamily.</text>
</comment>
<evidence type="ECO:0000256" key="6">
    <source>
        <dbReference type="ARBA" id="ARBA00022741"/>
    </source>
</evidence>
<keyword evidence="10" id="KW-0234">DNA repair</keyword>
<gene>
    <name evidence="17" type="ORF">J3Q64DRAFT_1649408</name>
</gene>
<dbReference type="Pfam" id="PF08064">
    <property type="entry name" value="UME"/>
    <property type="match status" value="1"/>
</dbReference>
<comment type="catalytic activity">
    <reaction evidence="13">
        <text>L-threonyl-[protein] + ATP = O-phospho-L-threonyl-[protein] + ADP + H(+)</text>
        <dbReference type="Rhea" id="RHEA:46608"/>
        <dbReference type="Rhea" id="RHEA-COMP:11060"/>
        <dbReference type="Rhea" id="RHEA-COMP:11605"/>
        <dbReference type="ChEBI" id="CHEBI:15378"/>
        <dbReference type="ChEBI" id="CHEBI:30013"/>
        <dbReference type="ChEBI" id="CHEBI:30616"/>
        <dbReference type="ChEBI" id="CHEBI:61977"/>
        <dbReference type="ChEBI" id="CHEBI:456216"/>
        <dbReference type="EC" id="2.7.11.1"/>
    </reaction>
</comment>
<dbReference type="InterPro" id="IPR018936">
    <property type="entry name" value="PI3/4_kinase_CS"/>
</dbReference>
<evidence type="ECO:0000313" key="17">
    <source>
        <dbReference type="EMBL" id="KAL0074187.1"/>
    </source>
</evidence>
<evidence type="ECO:0000256" key="3">
    <source>
        <dbReference type="ARBA" id="ARBA00012513"/>
    </source>
</evidence>
<dbReference type="Pfam" id="PF25030">
    <property type="entry name" value="M-HEAT_ATR"/>
    <property type="match status" value="1"/>
</dbReference>
<dbReference type="InterPro" id="IPR011009">
    <property type="entry name" value="Kinase-like_dom_sf"/>
</dbReference>
<dbReference type="InterPro" id="IPR057564">
    <property type="entry name" value="HEAT_ATR"/>
</dbReference>
<keyword evidence="7" id="KW-0227">DNA damage</keyword>
<keyword evidence="18" id="KW-1185">Reference proteome</keyword>
<comment type="caution">
    <text evidence="17">The sequence shown here is derived from an EMBL/GenBank/DDBJ whole genome shotgun (WGS) entry which is preliminary data.</text>
</comment>
<dbReference type="PANTHER" id="PTHR11139:SF69">
    <property type="entry name" value="SERINE_THREONINE-PROTEIN KINASE ATR"/>
    <property type="match status" value="1"/>
</dbReference>
<dbReference type="Proteomes" id="UP001448207">
    <property type="component" value="Unassembled WGS sequence"/>
</dbReference>
<dbReference type="PROSITE" id="PS00916">
    <property type="entry name" value="PI3_4_KINASE_2"/>
    <property type="match status" value="1"/>
</dbReference>
<dbReference type="EC" id="2.7.11.1" evidence="3"/>
<comment type="catalytic activity">
    <reaction evidence="14">
        <text>L-seryl-[protein] + ATP = O-phospho-L-seryl-[protein] + ADP + H(+)</text>
        <dbReference type="Rhea" id="RHEA:17989"/>
        <dbReference type="Rhea" id="RHEA-COMP:9863"/>
        <dbReference type="Rhea" id="RHEA-COMP:11604"/>
        <dbReference type="ChEBI" id="CHEBI:15378"/>
        <dbReference type="ChEBI" id="CHEBI:29999"/>
        <dbReference type="ChEBI" id="CHEBI:30616"/>
        <dbReference type="ChEBI" id="CHEBI:83421"/>
        <dbReference type="ChEBI" id="CHEBI:456216"/>
        <dbReference type="EC" id="2.7.11.1"/>
    </reaction>
</comment>
<evidence type="ECO:0000256" key="1">
    <source>
        <dbReference type="ARBA" id="ARBA00004123"/>
    </source>
</evidence>
<evidence type="ECO:0000256" key="9">
    <source>
        <dbReference type="ARBA" id="ARBA00022840"/>
    </source>
</evidence>
<keyword evidence="5" id="KW-0808">Transferase</keyword>
<dbReference type="InterPro" id="IPR014009">
    <property type="entry name" value="PIK_FAT"/>
</dbReference>
<dbReference type="PROSITE" id="PS50290">
    <property type="entry name" value="PI3_4_KINASE_3"/>
    <property type="match status" value="1"/>
</dbReference>
<dbReference type="Gene3D" id="3.30.1010.10">
    <property type="entry name" value="Phosphatidylinositol 3-kinase Catalytic Subunit, Chain A, domain 4"/>
    <property type="match status" value="1"/>
</dbReference>
<evidence type="ECO:0000256" key="14">
    <source>
        <dbReference type="ARBA" id="ARBA00048679"/>
    </source>
</evidence>
<dbReference type="InterPro" id="IPR036940">
    <property type="entry name" value="PI3/4_kinase_cat_sf"/>
</dbReference>
<dbReference type="InterPro" id="IPR056802">
    <property type="entry name" value="ATR-like_M-HEAT"/>
</dbReference>
<proteinExistence type="inferred from homology"/>
<evidence type="ECO:0000256" key="11">
    <source>
        <dbReference type="ARBA" id="ARBA00023242"/>
    </source>
</evidence>
<sequence>MKVSTFIGIESMTLIKPFEKQICECATENLIKNIDSTLFIAKIYADDIPAFLKLKISHVLPFALGHSESLNLTQAVSIQLGTDAKDLCIKNIQHILVGGLLEMNQEKFQTIKDNLDVILATSNTFNQQLMLNMTKVTLLLAMELGYESKRPQALAKVIQLTGAGQYESLADYLYDFFIGILDISRIFILEKRRGKNDVTHPQTLNALNHIATLLGPDIESYAVQLITVIQMVGNIPGLQKNASILWVTLIGGLNKDSISIYLPTIVEGLLRVFQYLDTETKNTVVFALHGILFEESILTLPLLLRLPEIPKFEELKHIKTSIDKRIIEFYEDTIIYIETLLESLFTEEFATILPILTRLQHFLKYGNYETIKKLKENYQLFSLLLKLSKDITVRDEIKMVAAKCLGLLGATDPSRLVIIENTSGFIFLGDFGNQKDARNFICNIIQTRLVPSFMASTSVKVHQKLYFTMQELLFQAGFRDLLQDDIEINREILDSWHQFPVKLQNMLHPLLSTTFQSRWDIAIPEYPIYPKVGFSQWLKKWYHRLVEDSNGITRDIFSACIPAVYSERDEIVFHLIPYIILHHIINGNSNTISNISMELVKVLEINSTENNLDEKLRQRSLQAVVHITAYCRKWIQQKQKKSDIDPGFYVKKVNHFLGFMSDKLMSMASYQSKAYAQALMHEEAYIRSIPKSEKPKINENLWKIYAQMNDAENIDAAFSSFDIPLSEEMGIMLNESEGRWELAARKHLDRLVESKLGPQYYGEYFKCLRNEGAYGNIYIYTYILGDKYPESTAQTNALVAEASMKLSQWDALGKLLERPIAETFESLLALIYSSIHSKSYTNSFFYINKARLNLIGEHSALATSSYRSSYHYILNLQILQEVEDCLIAFEKTSMRDPSKPGYKPIEELRNSWNSQSMLLAQDYPTRKQVITSRIRVMDSVRISKMVKADIGNMWLLLAKTAREAGDTSTAFDAVQNAESLKLQYTCIEKAKLYWETQKRDRAIAILKGMSNPLKEVRIKYIFSFFKLSRHIFVILYSTIYVFVFKLALYQEEALVQNINFKDAYKIIATEYPNVYSLVVVIRSYIRALSAGSQMFNQTMPRMLTLWSELTTVEYQDIKSTCELAADKLSKDIHAIKPYQLINISTRKLALVLPRLISRLANDKGIITAPFIAMIKKVFLAYPRMAVWPLLAALESPSDMLKSQCRDILDDVQKDKEARAVRYTVSNILCCLSTNMYILYSNCLVIMMQSLQKPKKIELIGTDGKRYCFLCKTSDDLRKDARVMEFCYMINNFLRKDPEARDRSLYIRTYAVIPLGHEWGLLQWIDNLETLKLITAREYEKHGIDYQEILPRQEYKDIFISKSNLFCLTFFLCYSFPCHLNNWFLDCFPEPSLWLAARTRYTNTLAVMSIVGYVLGLGDRHAENILFDRLSGDCIHVDLNMLFDKGSDLPVPEVVPFRLTQSLVDALGVLGYKGKFEKSCRVTLRVLQENKESLLSVFETFVHDPVSYKKRVPHANGNNKNDAKYIINSMAEKISGDALFKANLPTEEDNEKPKDQVARLIHEATKTENLANMYFGKKRKDFVQYIYIYIYIYIY</sequence>
<dbReference type="PANTHER" id="PTHR11139">
    <property type="entry name" value="ATAXIA TELANGIECTASIA MUTATED ATM -RELATED"/>
    <property type="match status" value="1"/>
</dbReference>
<comment type="subcellular location">
    <subcellularLocation>
        <location evidence="1">Nucleus</location>
    </subcellularLocation>
</comment>
<evidence type="ECO:0000256" key="8">
    <source>
        <dbReference type="ARBA" id="ARBA00022777"/>
    </source>
</evidence>
<dbReference type="SUPFAM" id="SSF48371">
    <property type="entry name" value="ARM repeat"/>
    <property type="match status" value="1"/>
</dbReference>
<dbReference type="InterPro" id="IPR000403">
    <property type="entry name" value="PI3/4_kinase_cat_dom"/>
</dbReference>
<evidence type="ECO:0000256" key="10">
    <source>
        <dbReference type="ARBA" id="ARBA00023204"/>
    </source>
</evidence>
<evidence type="ECO:0000256" key="2">
    <source>
        <dbReference type="ARBA" id="ARBA00010769"/>
    </source>
</evidence>
<dbReference type="Gene3D" id="1.10.1070.11">
    <property type="entry name" value="Phosphatidylinositol 3-/4-kinase, catalytic domain"/>
    <property type="match status" value="1"/>
</dbReference>
<dbReference type="SMART" id="SM00146">
    <property type="entry name" value="PI3Kc"/>
    <property type="match status" value="1"/>
</dbReference>
<keyword evidence="9" id="KW-0067">ATP-binding</keyword>
<dbReference type="Pfam" id="PF23593">
    <property type="entry name" value="HEAT_ATR"/>
    <property type="match status" value="1"/>
</dbReference>
<keyword evidence="4" id="KW-0723">Serine/threonine-protein kinase</keyword>
<keyword evidence="11" id="KW-0539">Nucleus</keyword>
<dbReference type="SUPFAM" id="SSF56112">
    <property type="entry name" value="Protein kinase-like (PK-like)"/>
    <property type="match status" value="1"/>
</dbReference>
<dbReference type="Pfam" id="PF02259">
    <property type="entry name" value="FAT"/>
    <property type="match status" value="1"/>
</dbReference>
<feature type="domain" description="FAT" evidence="16">
    <location>
        <begin position="664"/>
        <end position="1195"/>
    </location>
</feature>
<evidence type="ECO:0000259" key="16">
    <source>
        <dbReference type="PROSITE" id="PS51189"/>
    </source>
</evidence>
<evidence type="ECO:0000259" key="15">
    <source>
        <dbReference type="PROSITE" id="PS50290"/>
    </source>
</evidence>
<keyword evidence="6" id="KW-0547">Nucleotide-binding</keyword>
<dbReference type="Pfam" id="PF02260">
    <property type="entry name" value="FATC"/>
    <property type="match status" value="1"/>
</dbReference>
<dbReference type="CDD" id="cd00892">
    <property type="entry name" value="PIKKc_ATR"/>
    <property type="match status" value="1"/>
</dbReference>
<dbReference type="InterPro" id="IPR003152">
    <property type="entry name" value="FATC_dom"/>
</dbReference>
<evidence type="ECO:0000313" key="18">
    <source>
        <dbReference type="Proteomes" id="UP001448207"/>
    </source>
</evidence>
<accession>A0ABR3AGS5</accession>
<evidence type="ECO:0000256" key="13">
    <source>
        <dbReference type="ARBA" id="ARBA00047899"/>
    </source>
</evidence>
<dbReference type="InterPro" id="IPR050517">
    <property type="entry name" value="DDR_Repair_Kinase"/>
</dbReference>
<protein>
    <recommendedName>
        <fullName evidence="12">Serine/threonine-protein kinase ATR</fullName>
        <ecNumber evidence="3">2.7.11.1</ecNumber>
    </recommendedName>
</protein>
<dbReference type="PROSITE" id="PS51189">
    <property type="entry name" value="FAT"/>
    <property type="match status" value="1"/>
</dbReference>
<evidence type="ECO:0000256" key="7">
    <source>
        <dbReference type="ARBA" id="ARBA00022763"/>
    </source>
</evidence>
<dbReference type="EMBL" id="JBCLYO010000045">
    <property type="protein sequence ID" value="KAL0074187.1"/>
    <property type="molecule type" value="Genomic_DNA"/>
</dbReference>
<evidence type="ECO:0000256" key="12">
    <source>
        <dbReference type="ARBA" id="ARBA00024420"/>
    </source>
</evidence>
<name>A0ABR3AGS5_PHYBL</name>
<evidence type="ECO:0000256" key="5">
    <source>
        <dbReference type="ARBA" id="ARBA00022679"/>
    </source>
</evidence>
<dbReference type="Pfam" id="PF00454">
    <property type="entry name" value="PI3_PI4_kinase"/>
    <property type="match status" value="1"/>
</dbReference>
<evidence type="ECO:0000256" key="4">
    <source>
        <dbReference type="ARBA" id="ARBA00022527"/>
    </source>
</evidence>
<dbReference type="InterPro" id="IPR003151">
    <property type="entry name" value="PIK-rel_kinase_FAT"/>
</dbReference>
<reference evidence="17 18" key="1">
    <citation type="submission" date="2024-04" db="EMBL/GenBank/DDBJ databases">
        <title>Symmetric and asymmetric DNA N6-adenine methylation regulates different biological responses in Mucorales.</title>
        <authorList>
            <consortium name="Lawrence Berkeley National Laboratory"/>
            <person name="Lax C."/>
            <person name="Mondo S.J."/>
            <person name="Osorio-Concepcion M."/>
            <person name="Muszewska A."/>
            <person name="Corrochano-Luque M."/>
            <person name="Gutierrez G."/>
            <person name="Riley R."/>
            <person name="Lipzen A."/>
            <person name="Guo J."/>
            <person name="Hundley H."/>
            <person name="Amirebrahimi M."/>
            <person name="Ng V."/>
            <person name="Lorenzo-Gutierrez D."/>
            <person name="Binder U."/>
            <person name="Yang J."/>
            <person name="Song Y."/>
            <person name="Canovas D."/>
            <person name="Navarro E."/>
            <person name="Freitag M."/>
            <person name="Gabaldon T."/>
            <person name="Grigoriev I.V."/>
            <person name="Corrochano L.M."/>
            <person name="Nicolas F.E."/>
            <person name="Garre V."/>
        </authorList>
    </citation>
    <scope>NUCLEOTIDE SEQUENCE [LARGE SCALE GENOMIC DNA]</scope>
    <source>
        <strain evidence="17 18">L51</strain>
    </source>
</reference>
<keyword evidence="8" id="KW-0418">Kinase</keyword>
<dbReference type="InterPro" id="IPR012993">
    <property type="entry name" value="UME"/>
</dbReference>
<feature type="domain" description="PI3K/PI4K catalytic" evidence="15">
    <location>
        <begin position="1240"/>
        <end position="1568"/>
    </location>
</feature>
<dbReference type="InterPro" id="IPR016024">
    <property type="entry name" value="ARM-type_fold"/>
</dbReference>
<organism evidence="17 18">
    <name type="scientific">Phycomyces blakesleeanus</name>
    <dbReference type="NCBI Taxonomy" id="4837"/>
    <lineage>
        <taxon>Eukaryota</taxon>
        <taxon>Fungi</taxon>
        <taxon>Fungi incertae sedis</taxon>
        <taxon>Mucoromycota</taxon>
        <taxon>Mucoromycotina</taxon>
        <taxon>Mucoromycetes</taxon>
        <taxon>Mucorales</taxon>
        <taxon>Phycomycetaceae</taxon>
        <taxon>Phycomyces</taxon>
    </lineage>
</organism>